<organism evidence="2 3">
    <name type="scientific">Nocardioides luti</name>
    <dbReference type="NCBI Taxonomy" id="2761101"/>
    <lineage>
        <taxon>Bacteria</taxon>
        <taxon>Bacillati</taxon>
        <taxon>Actinomycetota</taxon>
        <taxon>Actinomycetes</taxon>
        <taxon>Propionibacteriales</taxon>
        <taxon>Nocardioidaceae</taxon>
        <taxon>Nocardioides</taxon>
    </lineage>
</organism>
<keyword evidence="3" id="KW-1185">Reference proteome</keyword>
<evidence type="ECO:0000313" key="2">
    <source>
        <dbReference type="EMBL" id="MBB6626640.1"/>
    </source>
</evidence>
<comment type="caution">
    <text evidence="2">The sequence shown here is derived from an EMBL/GenBank/DDBJ whole genome shotgun (WGS) entry which is preliminary data.</text>
</comment>
<proteinExistence type="predicted"/>
<dbReference type="AlphaFoldDB" id="A0A7X0V9T5"/>
<dbReference type="Proteomes" id="UP000523955">
    <property type="component" value="Unassembled WGS sequence"/>
</dbReference>
<reference evidence="2 3" key="1">
    <citation type="submission" date="2020-08" db="EMBL/GenBank/DDBJ databases">
        <authorList>
            <person name="Seo M.-J."/>
        </authorList>
    </citation>
    <scope>NUCLEOTIDE SEQUENCE [LARGE SCALE GENOMIC DNA]</scope>
    <source>
        <strain evidence="2 3">KIGAM211</strain>
    </source>
</reference>
<protein>
    <submittedName>
        <fullName evidence="2">Uncharacterized protein</fullName>
    </submittedName>
</protein>
<evidence type="ECO:0000256" key="1">
    <source>
        <dbReference type="SAM" id="MobiDB-lite"/>
    </source>
</evidence>
<accession>A0A7X0V9T5</accession>
<gene>
    <name evidence="2" type="ORF">H5V45_04820</name>
</gene>
<dbReference type="EMBL" id="JACKXE010000001">
    <property type="protein sequence ID" value="MBB6626640.1"/>
    <property type="molecule type" value="Genomic_DNA"/>
</dbReference>
<evidence type="ECO:0000313" key="3">
    <source>
        <dbReference type="Proteomes" id="UP000523955"/>
    </source>
</evidence>
<name>A0A7X0V9T5_9ACTN</name>
<sequence>MSDDLFDGCWQRLDRAAEHRRAGTELWNEYLAPHPYGYTIIDNQDGTYVVRVTQDTPVPAELGILIGEWLYNLRATLDHVIWATAAHVAGTIPPPKEHVLQYPIYDSEDAWTKNLYRLNGLADHHRQMLHQMQPCNSDVDANYLGWVNRLARDDRHRRPNAMTSYIADLRPVVGLPPGTRATIQFGERIIDGGSADCVRLTVRDWTPDMVVKLNPRFGIDPEVLNWSRSPFWRRWNFTERLKMMEIFIACEVAVYEYDCTGTSRKQDLLSDGYKAECDARGHGTAPARAPRGDIEWTEPESGKPASAETMKEVGYPRGYERDDQE</sequence>
<dbReference type="RefSeq" id="WP_185251893.1">
    <property type="nucleotide sequence ID" value="NZ_JACKXE010000001.1"/>
</dbReference>
<feature type="region of interest" description="Disordered" evidence="1">
    <location>
        <begin position="279"/>
        <end position="325"/>
    </location>
</feature>